<feature type="domain" description="Antitoxin FitA-like ribbon-helix-helix" evidence="1">
    <location>
        <begin position="2"/>
        <end position="40"/>
    </location>
</feature>
<dbReference type="InterPro" id="IPR013321">
    <property type="entry name" value="Arc_rbn_hlx_hlx"/>
</dbReference>
<gene>
    <name evidence="2" type="ORF">CCR82_10830</name>
</gene>
<reference evidence="2" key="2">
    <citation type="journal article" date="2020" name="Microorganisms">
        <title>Osmotic Adaptation and Compatible Solute Biosynthesis of Phototrophic Bacteria as Revealed from Genome Analyses.</title>
        <authorList>
            <person name="Imhoff J.F."/>
            <person name="Rahn T."/>
            <person name="Kunzel S."/>
            <person name="Keller A."/>
            <person name="Neulinger S.C."/>
        </authorList>
    </citation>
    <scope>NUCLEOTIDE SEQUENCE</scope>
    <source>
        <strain evidence="2">DSM 4395</strain>
    </source>
</reference>
<dbReference type="GO" id="GO:0006355">
    <property type="term" value="P:regulation of DNA-templated transcription"/>
    <property type="evidence" value="ECO:0007669"/>
    <property type="project" value="InterPro"/>
</dbReference>
<sequence>MASMTIHHIDDQIQDRLRARATLHGHSMEDEAREILRSALFFESAEPPSLAQSIRSRIEPLGGVELDVPAREAIREATNLAS</sequence>
<organism evidence="2 3">
    <name type="scientific">Halochromatium salexigens</name>
    <name type="common">Chromatium salexigens</name>
    <dbReference type="NCBI Taxonomy" id="49447"/>
    <lineage>
        <taxon>Bacteria</taxon>
        <taxon>Pseudomonadati</taxon>
        <taxon>Pseudomonadota</taxon>
        <taxon>Gammaproteobacteria</taxon>
        <taxon>Chromatiales</taxon>
        <taxon>Chromatiaceae</taxon>
        <taxon>Halochromatium</taxon>
    </lineage>
</organism>
<name>A0AAJ0XGR3_HALSE</name>
<dbReference type="AlphaFoldDB" id="A0AAJ0XGR3"/>
<evidence type="ECO:0000313" key="2">
    <source>
        <dbReference type="EMBL" id="MBK5931005.1"/>
    </source>
</evidence>
<dbReference type="RefSeq" id="WP_201245826.1">
    <property type="nucleotide sequence ID" value="NZ_NHSF01000059.1"/>
</dbReference>
<reference evidence="2" key="1">
    <citation type="submission" date="2017-05" db="EMBL/GenBank/DDBJ databases">
        <authorList>
            <person name="Imhoff J.F."/>
            <person name="Rahn T."/>
            <person name="Kuenzel S."/>
            <person name="Neulinger S.C."/>
        </authorList>
    </citation>
    <scope>NUCLEOTIDE SEQUENCE</scope>
    <source>
        <strain evidence="2">DSM 4395</strain>
    </source>
</reference>
<dbReference type="SUPFAM" id="SSF47598">
    <property type="entry name" value="Ribbon-helix-helix"/>
    <property type="match status" value="1"/>
</dbReference>
<dbReference type="EMBL" id="NHSF01000059">
    <property type="protein sequence ID" value="MBK5931005.1"/>
    <property type="molecule type" value="Genomic_DNA"/>
</dbReference>
<keyword evidence="3" id="KW-1185">Reference proteome</keyword>
<dbReference type="Proteomes" id="UP001296967">
    <property type="component" value="Unassembled WGS sequence"/>
</dbReference>
<dbReference type="InterPro" id="IPR010985">
    <property type="entry name" value="Ribbon_hlx_hlx"/>
</dbReference>
<dbReference type="Pfam" id="PF22513">
    <property type="entry name" value="FitA-like_RHH"/>
    <property type="match status" value="1"/>
</dbReference>
<dbReference type="Gene3D" id="1.10.1220.10">
    <property type="entry name" value="Met repressor-like"/>
    <property type="match status" value="1"/>
</dbReference>
<proteinExistence type="predicted"/>
<evidence type="ECO:0000313" key="3">
    <source>
        <dbReference type="Proteomes" id="UP001296967"/>
    </source>
</evidence>
<protein>
    <submittedName>
        <fullName evidence="2">Plasmid stabilization protein</fullName>
    </submittedName>
</protein>
<accession>A0AAJ0XGR3</accession>
<evidence type="ECO:0000259" key="1">
    <source>
        <dbReference type="Pfam" id="PF22513"/>
    </source>
</evidence>
<comment type="caution">
    <text evidence="2">The sequence shown here is derived from an EMBL/GenBank/DDBJ whole genome shotgun (WGS) entry which is preliminary data.</text>
</comment>
<dbReference type="InterPro" id="IPR053853">
    <property type="entry name" value="FitA-like_RHH"/>
</dbReference>